<reference evidence="1 2" key="1">
    <citation type="submission" date="2017-08" db="EMBL/GenBank/DDBJ databases">
        <title>Acidophilic green algal genome provides insights into adaptation to an acidic environment.</title>
        <authorList>
            <person name="Hirooka S."/>
            <person name="Hirose Y."/>
            <person name="Kanesaki Y."/>
            <person name="Higuchi S."/>
            <person name="Fujiwara T."/>
            <person name="Onuma R."/>
            <person name="Era A."/>
            <person name="Ohbayashi R."/>
            <person name="Uzuka A."/>
            <person name="Nozaki H."/>
            <person name="Yoshikawa H."/>
            <person name="Miyagishima S.Y."/>
        </authorList>
    </citation>
    <scope>NUCLEOTIDE SEQUENCE [LARGE SCALE GENOMIC DNA]</scope>
    <source>
        <strain evidence="1 2">NIES-2499</strain>
    </source>
</reference>
<dbReference type="OrthoDB" id="531686at2759"/>
<gene>
    <name evidence="1" type="ORF">CEUSTIGMA_g1629.t1</name>
</gene>
<protein>
    <submittedName>
        <fullName evidence="1">Uncharacterized protein</fullName>
    </submittedName>
</protein>
<evidence type="ECO:0000313" key="1">
    <source>
        <dbReference type="EMBL" id="GAX74180.1"/>
    </source>
</evidence>
<sequence>MEAGAQWNATWGFLAKAPVQDIVDKFRNEYSGSTSTTSLLLRNSRRRQNASQDSVDSFVHQYMLKTSEASLTNSPKSEFQKPLLTSHSIGWGKSLERFGPLTLRDTAALCLFISHGNTSCFVDTSAQERS</sequence>
<proteinExistence type="predicted"/>
<name>A0A250WUE7_9CHLO</name>
<evidence type="ECO:0000313" key="2">
    <source>
        <dbReference type="Proteomes" id="UP000232323"/>
    </source>
</evidence>
<dbReference type="EMBL" id="BEGY01000006">
    <property type="protein sequence ID" value="GAX74180.1"/>
    <property type="molecule type" value="Genomic_DNA"/>
</dbReference>
<accession>A0A250WUE7</accession>
<dbReference type="Proteomes" id="UP000232323">
    <property type="component" value="Unassembled WGS sequence"/>
</dbReference>
<dbReference type="AlphaFoldDB" id="A0A250WUE7"/>
<comment type="caution">
    <text evidence="1">The sequence shown here is derived from an EMBL/GenBank/DDBJ whole genome shotgun (WGS) entry which is preliminary data.</text>
</comment>
<organism evidence="1 2">
    <name type="scientific">Chlamydomonas eustigma</name>
    <dbReference type="NCBI Taxonomy" id="1157962"/>
    <lineage>
        <taxon>Eukaryota</taxon>
        <taxon>Viridiplantae</taxon>
        <taxon>Chlorophyta</taxon>
        <taxon>core chlorophytes</taxon>
        <taxon>Chlorophyceae</taxon>
        <taxon>CS clade</taxon>
        <taxon>Chlamydomonadales</taxon>
        <taxon>Chlamydomonadaceae</taxon>
        <taxon>Chlamydomonas</taxon>
    </lineage>
</organism>
<keyword evidence="2" id="KW-1185">Reference proteome</keyword>